<accession>A0A922CUQ7</accession>
<feature type="region of interest" description="Disordered" evidence="1">
    <location>
        <begin position="51"/>
        <end position="71"/>
    </location>
</feature>
<dbReference type="Proteomes" id="UP000791440">
    <property type="component" value="Unassembled WGS sequence"/>
</dbReference>
<comment type="caution">
    <text evidence="2">The sequence shown here is derived from an EMBL/GenBank/DDBJ whole genome shotgun (WGS) entry which is preliminary data.</text>
</comment>
<proteinExistence type="predicted"/>
<gene>
    <name evidence="2" type="ORF">O3G_MSEX011183</name>
</gene>
<evidence type="ECO:0000256" key="1">
    <source>
        <dbReference type="SAM" id="MobiDB-lite"/>
    </source>
</evidence>
<organism evidence="2 3">
    <name type="scientific">Manduca sexta</name>
    <name type="common">Tobacco hawkmoth</name>
    <name type="synonym">Tobacco hornworm</name>
    <dbReference type="NCBI Taxonomy" id="7130"/>
    <lineage>
        <taxon>Eukaryota</taxon>
        <taxon>Metazoa</taxon>
        <taxon>Ecdysozoa</taxon>
        <taxon>Arthropoda</taxon>
        <taxon>Hexapoda</taxon>
        <taxon>Insecta</taxon>
        <taxon>Pterygota</taxon>
        <taxon>Neoptera</taxon>
        <taxon>Endopterygota</taxon>
        <taxon>Lepidoptera</taxon>
        <taxon>Glossata</taxon>
        <taxon>Ditrysia</taxon>
        <taxon>Bombycoidea</taxon>
        <taxon>Sphingidae</taxon>
        <taxon>Sphinginae</taxon>
        <taxon>Sphingini</taxon>
        <taxon>Manduca</taxon>
    </lineage>
</organism>
<dbReference type="EMBL" id="JH668608">
    <property type="protein sequence ID" value="KAG6459067.1"/>
    <property type="molecule type" value="Genomic_DNA"/>
</dbReference>
<reference evidence="2" key="2">
    <citation type="submission" date="2020-12" db="EMBL/GenBank/DDBJ databases">
        <authorList>
            <person name="Kanost M."/>
        </authorList>
    </citation>
    <scope>NUCLEOTIDE SEQUENCE</scope>
</reference>
<keyword evidence="3" id="KW-1185">Reference proteome</keyword>
<name>A0A922CUQ7_MANSE</name>
<evidence type="ECO:0000313" key="2">
    <source>
        <dbReference type="EMBL" id="KAG6459067.1"/>
    </source>
</evidence>
<dbReference type="AlphaFoldDB" id="A0A922CUQ7"/>
<sequence length="145" mass="15478">MEEVRALPLGASVANGGEHLRLWRADLSGDIREPGGSLAASLLLAAARGARRAGGIRSGPPASLTSSRSPRSCVRTSPVRDVRSLPTVCSVDELLKSVRKRIVESVEAAGILRAAFPRFHLPGIRLEHLGSIRKIGLKTLFVHAF</sequence>
<protein>
    <submittedName>
        <fullName evidence="2">Uncharacterized protein</fullName>
    </submittedName>
</protein>
<evidence type="ECO:0000313" key="3">
    <source>
        <dbReference type="Proteomes" id="UP000791440"/>
    </source>
</evidence>
<reference evidence="2" key="1">
    <citation type="journal article" date="2016" name="Insect Biochem. Mol. Biol.">
        <title>Multifaceted biological insights from a draft genome sequence of the tobacco hornworm moth, Manduca sexta.</title>
        <authorList>
            <person name="Kanost M.R."/>
            <person name="Arrese E.L."/>
            <person name="Cao X."/>
            <person name="Chen Y.R."/>
            <person name="Chellapilla S."/>
            <person name="Goldsmith M.R."/>
            <person name="Grosse-Wilde E."/>
            <person name="Heckel D.G."/>
            <person name="Herndon N."/>
            <person name="Jiang H."/>
            <person name="Papanicolaou A."/>
            <person name="Qu J."/>
            <person name="Soulages J.L."/>
            <person name="Vogel H."/>
            <person name="Walters J."/>
            <person name="Waterhouse R.M."/>
            <person name="Ahn S.J."/>
            <person name="Almeida F.C."/>
            <person name="An C."/>
            <person name="Aqrawi P."/>
            <person name="Bretschneider A."/>
            <person name="Bryant W.B."/>
            <person name="Bucks S."/>
            <person name="Chao H."/>
            <person name="Chevignon G."/>
            <person name="Christen J.M."/>
            <person name="Clarke D.F."/>
            <person name="Dittmer N.T."/>
            <person name="Ferguson L.C.F."/>
            <person name="Garavelou S."/>
            <person name="Gordon K.H.J."/>
            <person name="Gunaratna R.T."/>
            <person name="Han Y."/>
            <person name="Hauser F."/>
            <person name="He Y."/>
            <person name="Heidel-Fischer H."/>
            <person name="Hirsh A."/>
            <person name="Hu Y."/>
            <person name="Jiang H."/>
            <person name="Kalra D."/>
            <person name="Klinner C."/>
            <person name="Konig C."/>
            <person name="Kovar C."/>
            <person name="Kroll A.R."/>
            <person name="Kuwar S.S."/>
            <person name="Lee S.L."/>
            <person name="Lehman R."/>
            <person name="Li K."/>
            <person name="Li Z."/>
            <person name="Liang H."/>
            <person name="Lovelace S."/>
            <person name="Lu Z."/>
            <person name="Mansfield J.H."/>
            <person name="McCulloch K.J."/>
            <person name="Mathew T."/>
            <person name="Morton B."/>
            <person name="Muzny D.M."/>
            <person name="Neunemann D."/>
            <person name="Ongeri F."/>
            <person name="Pauchet Y."/>
            <person name="Pu L.L."/>
            <person name="Pyrousis I."/>
            <person name="Rao X.J."/>
            <person name="Redding A."/>
            <person name="Roesel C."/>
            <person name="Sanchez-Gracia A."/>
            <person name="Schaack S."/>
            <person name="Shukla A."/>
            <person name="Tetreau G."/>
            <person name="Wang Y."/>
            <person name="Xiong G.H."/>
            <person name="Traut W."/>
            <person name="Walsh T.K."/>
            <person name="Worley K.C."/>
            <person name="Wu D."/>
            <person name="Wu W."/>
            <person name="Wu Y.Q."/>
            <person name="Zhang X."/>
            <person name="Zou Z."/>
            <person name="Zucker H."/>
            <person name="Briscoe A.D."/>
            <person name="Burmester T."/>
            <person name="Clem R.J."/>
            <person name="Feyereisen R."/>
            <person name="Grimmelikhuijzen C.J.P."/>
            <person name="Hamodrakas S.J."/>
            <person name="Hansson B.S."/>
            <person name="Huguet E."/>
            <person name="Jermiin L.S."/>
            <person name="Lan Q."/>
            <person name="Lehman H.K."/>
            <person name="Lorenzen M."/>
            <person name="Merzendorfer H."/>
            <person name="Michalopoulos I."/>
            <person name="Morton D.B."/>
            <person name="Muthukrishnan S."/>
            <person name="Oakeshott J.G."/>
            <person name="Palmer W."/>
            <person name="Park Y."/>
            <person name="Passarelli A.L."/>
            <person name="Rozas J."/>
            <person name="Schwartz L.M."/>
            <person name="Smith W."/>
            <person name="Southgate A."/>
            <person name="Vilcinskas A."/>
            <person name="Vogt R."/>
            <person name="Wang P."/>
            <person name="Werren J."/>
            <person name="Yu X.Q."/>
            <person name="Zhou J.J."/>
            <person name="Brown S.J."/>
            <person name="Scherer S.E."/>
            <person name="Richards S."/>
            <person name="Blissard G.W."/>
        </authorList>
    </citation>
    <scope>NUCLEOTIDE SEQUENCE</scope>
</reference>
<feature type="compositionally biased region" description="Low complexity" evidence="1">
    <location>
        <begin position="51"/>
        <end position="62"/>
    </location>
</feature>